<keyword evidence="2" id="KW-1185">Reference proteome</keyword>
<organism evidence="1 2">
    <name type="scientific">Camellia lanceoleosa</name>
    <dbReference type="NCBI Taxonomy" id="1840588"/>
    <lineage>
        <taxon>Eukaryota</taxon>
        <taxon>Viridiplantae</taxon>
        <taxon>Streptophyta</taxon>
        <taxon>Embryophyta</taxon>
        <taxon>Tracheophyta</taxon>
        <taxon>Spermatophyta</taxon>
        <taxon>Magnoliopsida</taxon>
        <taxon>eudicotyledons</taxon>
        <taxon>Gunneridae</taxon>
        <taxon>Pentapetalae</taxon>
        <taxon>asterids</taxon>
        <taxon>Ericales</taxon>
        <taxon>Theaceae</taxon>
        <taxon>Camellia</taxon>
    </lineage>
</organism>
<proteinExistence type="predicted"/>
<protein>
    <submittedName>
        <fullName evidence="1">Anaphase-promoting complex subunit 11</fullName>
    </submittedName>
</protein>
<evidence type="ECO:0000313" key="2">
    <source>
        <dbReference type="Proteomes" id="UP001060215"/>
    </source>
</evidence>
<comment type="caution">
    <text evidence="1">The sequence shown here is derived from an EMBL/GenBank/DDBJ whole genome shotgun (WGS) entry which is preliminary data.</text>
</comment>
<name>A0ACC0F668_9ERIC</name>
<dbReference type="EMBL" id="CM045768">
    <property type="protein sequence ID" value="KAI7983551.1"/>
    <property type="molecule type" value="Genomic_DNA"/>
</dbReference>
<reference evidence="1 2" key="1">
    <citation type="journal article" date="2022" name="Plant J.">
        <title>Chromosome-level genome of Camellia lanceoleosa provides a valuable resource for understanding genome evolution and self-incompatibility.</title>
        <authorList>
            <person name="Gong W."/>
            <person name="Xiao S."/>
            <person name="Wang L."/>
            <person name="Liao Z."/>
            <person name="Chang Y."/>
            <person name="Mo W."/>
            <person name="Hu G."/>
            <person name="Li W."/>
            <person name="Zhao G."/>
            <person name="Zhu H."/>
            <person name="Hu X."/>
            <person name="Ji K."/>
            <person name="Xiang X."/>
            <person name="Song Q."/>
            <person name="Yuan D."/>
            <person name="Jin S."/>
            <person name="Zhang L."/>
        </authorList>
    </citation>
    <scope>NUCLEOTIDE SEQUENCE [LARGE SCALE GENOMIC DNA]</scope>
    <source>
        <strain evidence="1">SQ_2022a</strain>
    </source>
</reference>
<accession>A0ACC0F668</accession>
<evidence type="ECO:0000313" key="1">
    <source>
        <dbReference type="EMBL" id="KAI7983551.1"/>
    </source>
</evidence>
<dbReference type="Proteomes" id="UP001060215">
    <property type="component" value="Chromosome 11"/>
</dbReference>
<sequence length="105" mass="11634">MTKLLRLFEMWHAVCSWTWDAQDETCGICRLAFDGCCPDCKHPGDDCPLKLPLRMAGFGVLHRNEASGALSGLTISAGSFVVVVHQKSYFGVVSCWEWLVKLGDI</sequence>
<gene>
    <name evidence="1" type="ORF">LOK49_LG15G00914</name>
</gene>